<keyword evidence="4" id="KW-1185">Reference proteome</keyword>
<protein>
    <submittedName>
        <fullName evidence="3">Endothelin-converting enzyme 2-like isoform X4</fullName>
    </submittedName>
</protein>
<gene>
    <name evidence="3" type="ORF">B4U79_06123</name>
</gene>
<comment type="similarity">
    <text evidence="1">Belongs to the peptidase M13 family.</text>
</comment>
<dbReference type="AlphaFoldDB" id="A0A443QRY7"/>
<dbReference type="SUPFAM" id="SSF55486">
    <property type="entry name" value="Metalloproteases ('zincins'), catalytic domain"/>
    <property type="match status" value="1"/>
</dbReference>
<dbReference type="Gene3D" id="3.40.390.10">
    <property type="entry name" value="Collagenase (Catalytic Domain)"/>
    <property type="match status" value="1"/>
</dbReference>
<dbReference type="InterPro" id="IPR000718">
    <property type="entry name" value="Peptidase_M13"/>
</dbReference>
<proteinExistence type="inferred from homology"/>
<name>A0A443QRY7_9ACAR</name>
<evidence type="ECO:0000256" key="1">
    <source>
        <dbReference type="ARBA" id="ARBA00007357"/>
    </source>
</evidence>
<sequence length="57" mass="6633">MNTSVDPCDDFYKFTCGKWAQVHPRPKGEEQWGNLILLSKQIKTKLKGLNYFVNCLK</sequence>
<dbReference type="OrthoDB" id="6513030at2759"/>
<accession>A0A443QRY7</accession>
<dbReference type="InterPro" id="IPR024079">
    <property type="entry name" value="MetalloPept_cat_dom_sf"/>
</dbReference>
<evidence type="ECO:0000313" key="3">
    <source>
        <dbReference type="EMBL" id="RWS05788.1"/>
    </source>
</evidence>
<evidence type="ECO:0000259" key="2">
    <source>
        <dbReference type="Pfam" id="PF05649"/>
    </source>
</evidence>
<dbReference type="Pfam" id="PF05649">
    <property type="entry name" value="Peptidase_M13_N"/>
    <property type="match status" value="1"/>
</dbReference>
<reference evidence="3 4" key="1">
    <citation type="journal article" date="2018" name="Gigascience">
        <title>Genomes of trombidid mites reveal novel predicted allergens and laterally-transferred genes associated with secondary metabolism.</title>
        <authorList>
            <person name="Dong X."/>
            <person name="Chaisiri K."/>
            <person name="Xia D."/>
            <person name="Armstrong S.D."/>
            <person name="Fang Y."/>
            <person name="Donnelly M.J."/>
            <person name="Kadowaki T."/>
            <person name="McGarry J.W."/>
            <person name="Darby A.C."/>
            <person name="Makepeace B.L."/>
        </authorList>
    </citation>
    <scope>NUCLEOTIDE SEQUENCE [LARGE SCALE GENOMIC DNA]</scope>
    <source>
        <strain evidence="3">UoL-WK</strain>
    </source>
</reference>
<organism evidence="3 4">
    <name type="scientific">Dinothrombium tinctorium</name>
    <dbReference type="NCBI Taxonomy" id="1965070"/>
    <lineage>
        <taxon>Eukaryota</taxon>
        <taxon>Metazoa</taxon>
        <taxon>Ecdysozoa</taxon>
        <taxon>Arthropoda</taxon>
        <taxon>Chelicerata</taxon>
        <taxon>Arachnida</taxon>
        <taxon>Acari</taxon>
        <taxon>Acariformes</taxon>
        <taxon>Trombidiformes</taxon>
        <taxon>Prostigmata</taxon>
        <taxon>Anystina</taxon>
        <taxon>Parasitengona</taxon>
        <taxon>Trombidioidea</taxon>
        <taxon>Trombidiidae</taxon>
        <taxon>Dinothrombium</taxon>
    </lineage>
</organism>
<evidence type="ECO:0000313" key="4">
    <source>
        <dbReference type="Proteomes" id="UP000285301"/>
    </source>
</evidence>
<feature type="domain" description="Peptidase M13 N-terminal" evidence="2">
    <location>
        <begin position="7"/>
        <end position="49"/>
    </location>
</feature>
<dbReference type="InterPro" id="IPR008753">
    <property type="entry name" value="Peptidase_M13_N"/>
</dbReference>
<dbReference type="GO" id="GO:0006508">
    <property type="term" value="P:proteolysis"/>
    <property type="evidence" value="ECO:0007669"/>
    <property type="project" value="InterPro"/>
</dbReference>
<dbReference type="Proteomes" id="UP000285301">
    <property type="component" value="Unassembled WGS sequence"/>
</dbReference>
<dbReference type="GO" id="GO:0004222">
    <property type="term" value="F:metalloendopeptidase activity"/>
    <property type="evidence" value="ECO:0007669"/>
    <property type="project" value="InterPro"/>
</dbReference>
<comment type="caution">
    <text evidence="3">The sequence shown here is derived from an EMBL/GenBank/DDBJ whole genome shotgun (WGS) entry which is preliminary data.</text>
</comment>
<dbReference type="EMBL" id="NCKU01004549">
    <property type="protein sequence ID" value="RWS05788.1"/>
    <property type="molecule type" value="Genomic_DNA"/>
</dbReference>
<dbReference type="PROSITE" id="PS51885">
    <property type="entry name" value="NEPRILYSIN"/>
    <property type="match status" value="1"/>
</dbReference>